<dbReference type="PANTHER" id="PTHR43787">
    <property type="entry name" value="FEMO COFACTOR BIOSYNTHESIS PROTEIN NIFB-RELATED"/>
    <property type="match status" value="1"/>
</dbReference>
<dbReference type="EMBL" id="FO203503">
    <property type="protein sequence ID" value="CCK82142.1"/>
    <property type="molecule type" value="Genomic_DNA"/>
</dbReference>
<dbReference type="AlphaFoldDB" id="K0NSZ7"/>
<dbReference type="SUPFAM" id="SSF46785">
    <property type="entry name" value="Winged helix' DNA-binding domain"/>
    <property type="match status" value="1"/>
</dbReference>
<dbReference type="GO" id="GO:0046872">
    <property type="term" value="F:metal ion binding"/>
    <property type="evidence" value="ECO:0007669"/>
    <property type="project" value="UniProtKB-KW"/>
</dbReference>
<dbReference type="GO" id="GO:0051539">
    <property type="term" value="F:4 iron, 4 sulfur cluster binding"/>
    <property type="evidence" value="ECO:0007669"/>
    <property type="project" value="UniProtKB-KW"/>
</dbReference>
<feature type="domain" description="Radical SAM core" evidence="7">
    <location>
        <begin position="15"/>
        <end position="243"/>
    </location>
</feature>
<dbReference type="Gene3D" id="3.20.20.70">
    <property type="entry name" value="Aldolase class I"/>
    <property type="match status" value="1"/>
</dbReference>
<dbReference type="OrthoDB" id="9800840at2"/>
<protein>
    <submittedName>
        <fullName evidence="8">Radical SAM domain protein</fullName>
    </submittedName>
</protein>
<evidence type="ECO:0000256" key="1">
    <source>
        <dbReference type="ARBA" id="ARBA00001966"/>
    </source>
</evidence>
<evidence type="ECO:0000256" key="5">
    <source>
        <dbReference type="ARBA" id="ARBA00023004"/>
    </source>
</evidence>
<evidence type="ECO:0000256" key="3">
    <source>
        <dbReference type="ARBA" id="ARBA00022691"/>
    </source>
</evidence>
<dbReference type="PANTHER" id="PTHR43787:SF11">
    <property type="entry name" value="UPF0026 PROTEIN SLR1464"/>
    <property type="match status" value="1"/>
</dbReference>
<dbReference type="STRING" id="651182.TOL2_C39870"/>
<dbReference type="InterPro" id="IPR036388">
    <property type="entry name" value="WH-like_DNA-bd_sf"/>
</dbReference>
<dbReference type="SFLD" id="SFLDG01083">
    <property type="entry name" value="Uncharacterised_Radical_SAM_Su"/>
    <property type="match status" value="1"/>
</dbReference>
<organism evidence="8 9">
    <name type="scientific">Desulfobacula toluolica (strain DSM 7467 / Tol2)</name>
    <dbReference type="NCBI Taxonomy" id="651182"/>
    <lineage>
        <taxon>Bacteria</taxon>
        <taxon>Pseudomonadati</taxon>
        <taxon>Thermodesulfobacteriota</taxon>
        <taxon>Desulfobacteria</taxon>
        <taxon>Desulfobacterales</taxon>
        <taxon>Desulfobacteraceae</taxon>
        <taxon>Desulfobacula</taxon>
    </lineage>
</organism>
<evidence type="ECO:0000259" key="7">
    <source>
        <dbReference type="PROSITE" id="PS51918"/>
    </source>
</evidence>
<keyword evidence="6" id="KW-0411">Iron-sulfur</keyword>
<reference evidence="8 9" key="1">
    <citation type="journal article" date="2013" name="Environ. Microbiol.">
        <title>Complete genome, catabolic sub-proteomes and key-metabolites of Desulfobacula toluolica Tol2, a marine, aromatic compound-degrading, sulfate-reducing bacterium.</title>
        <authorList>
            <person name="Wohlbrand L."/>
            <person name="Jacob J.H."/>
            <person name="Kube M."/>
            <person name="Mussmann M."/>
            <person name="Jarling R."/>
            <person name="Beck A."/>
            <person name="Amann R."/>
            <person name="Wilkes H."/>
            <person name="Reinhardt R."/>
            <person name="Rabus R."/>
        </authorList>
    </citation>
    <scope>NUCLEOTIDE SEQUENCE [LARGE SCALE GENOMIC DNA]</scope>
    <source>
        <strain evidence="9">DSM 7467 / Tol2</strain>
    </source>
</reference>
<evidence type="ECO:0000313" key="9">
    <source>
        <dbReference type="Proteomes" id="UP000007347"/>
    </source>
</evidence>
<dbReference type="Proteomes" id="UP000007347">
    <property type="component" value="Chromosome"/>
</dbReference>
<accession>K0NSZ7</accession>
<keyword evidence="3" id="KW-0949">S-adenosyl-L-methionine</keyword>
<dbReference type="CDD" id="cd01335">
    <property type="entry name" value="Radical_SAM"/>
    <property type="match status" value="1"/>
</dbReference>
<proteinExistence type="predicted"/>
<evidence type="ECO:0000256" key="2">
    <source>
        <dbReference type="ARBA" id="ARBA00022485"/>
    </source>
</evidence>
<keyword evidence="9" id="KW-1185">Reference proteome</keyword>
<dbReference type="Pfam" id="PF04055">
    <property type="entry name" value="Radical_SAM"/>
    <property type="match status" value="1"/>
</dbReference>
<keyword evidence="2" id="KW-0004">4Fe-4S</keyword>
<keyword evidence="4" id="KW-0479">Metal-binding</keyword>
<dbReference type="InterPro" id="IPR058240">
    <property type="entry name" value="rSAM_sf"/>
</dbReference>
<dbReference type="InterPro" id="IPR007197">
    <property type="entry name" value="rSAM"/>
</dbReference>
<evidence type="ECO:0000256" key="6">
    <source>
        <dbReference type="ARBA" id="ARBA00023014"/>
    </source>
</evidence>
<dbReference type="PATRIC" id="fig|651182.5.peg.4693"/>
<evidence type="ECO:0000313" key="8">
    <source>
        <dbReference type="EMBL" id="CCK82142.1"/>
    </source>
</evidence>
<dbReference type="Gene3D" id="1.10.10.10">
    <property type="entry name" value="Winged helix-like DNA-binding domain superfamily/Winged helix DNA-binding domain"/>
    <property type="match status" value="1"/>
</dbReference>
<keyword evidence="5" id="KW-0408">Iron</keyword>
<dbReference type="GO" id="GO:0003824">
    <property type="term" value="F:catalytic activity"/>
    <property type="evidence" value="ECO:0007669"/>
    <property type="project" value="InterPro"/>
</dbReference>
<dbReference type="HOGENOM" id="CLU_058377_0_0_7"/>
<evidence type="ECO:0000256" key="4">
    <source>
        <dbReference type="ARBA" id="ARBA00022723"/>
    </source>
</evidence>
<comment type="cofactor">
    <cofactor evidence="1">
        <name>[4Fe-4S] cluster</name>
        <dbReference type="ChEBI" id="CHEBI:49883"/>
    </cofactor>
</comment>
<dbReference type="SUPFAM" id="SSF102114">
    <property type="entry name" value="Radical SAM enzymes"/>
    <property type="match status" value="1"/>
</dbReference>
<gene>
    <name evidence="8" type="ordered locus">TOL2_C39870</name>
</gene>
<dbReference type="SFLD" id="SFLDS00029">
    <property type="entry name" value="Radical_SAM"/>
    <property type="match status" value="1"/>
</dbReference>
<sequence length="314" mass="35397">MQYHHIFGPVPSRRLGISLGVDLVTHKTCSLDCIYCECGKTTRLTMEQKEYVRFKDVKKELDHFWQHNDDPDYITFSGAGEPTLNSKLGQVIGYIKDKKPHINVAVLTNSTLFFDPTVRHALLKADLVVPSLDAVSDKAFARINRPGKTLDTKEIVKGIEAFAKEYKGKIWLEIFILPGINDSTSDLLLLKEAVQKIQPNLVQINTLDRPGTLAGIKPASRSELERAIQIIGFPNSQIIAKVDKNIRAHIQRENIKAAIVETIHRRPCTKQDLLKILGVEKEVINNHLTILEQEGKIVGKTQERGVFYQTLKDS</sequence>
<dbReference type="KEGG" id="dto:TOL2_C39870"/>
<dbReference type="InterPro" id="IPR013785">
    <property type="entry name" value="Aldolase_TIM"/>
</dbReference>
<name>K0NSZ7_DESTT</name>
<dbReference type="RefSeq" id="WP_014959322.1">
    <property type="nucleotide sequence ID" value="NC_018645.1"/>
</dbReference>
<dbReference type="InterPro" id="IPR036390">
    <property type="entry name" value="WH_DNA-bd_sf"/>
</dbReference>
<dbReference type="InterPro" id="IPR040084">
    <property type="entry name" value="GTPase_Obg"/>
</dbReference>
<dbReference type="PROSITE" id="PS51918">
    <property type="entry name" value="RADICAL_SAM"/>
    <property type="match status" value="1"/>
</dbReference>